<evidence type="ECO:0000313" key="2">
    <source>
        <dbReference type="Proteomes" id="UP001056120"/>
    </source>
</evidence>
<accession>A0ACB9IFM3</accession>
<keyword evidence="2" id="KW-1185">Reference proteome</keyword>
<gene>
    <name evidence="1" type="ORF">L1987_22227</name>
</gene>
<sequence>MITLYKRTLDLATLGLGKRVVVHRWCIYCWWCSVSLTLHPLYQRGVDVLLMIGLAAWICLSGVIGAADVVAVTWEVVSVSVRVALSILQRVTPVRSFLCGSTRNFPYHCRWICAHVDVIVVFEERAAQLAC</sequence>
<evidence type="ECO:0000313" key="1">
    <source>
        <dbReference type="EMBL" id="KAI3806328.1"/>
    </source>
</evidence>
<dbReference type="Proteomes" id="UP001056120">
    <property type="component" value="Linkage Group LG08"/>
</dbReference>
<comment type="caution">
    <text evidence="1">The sequence shown here is derived from an EMBL/GenBank/DDBJ whole genome shotgun (WGS) entry which is preliminary data.</text>
</comment>
<dbReference type="EMBL" id="CM042025">
    <property type="protein sequence ID" value="KAI3806328.1"/>
    <property type="molecule type" value="Genomic_DNA"/>
</dbReference>
<reference evidence="1 2" key="2">
    <citation type="journal article" date="2022" name="Mol. Ecol. Resour.">
        <title>The genomes of chicory, endive, great burdock and yacon provide insights into Asteraceae paleo-polyploidization history and plant inulin production.</title>
        <authorList>
            <person name="Fan W."/>
            <person name="Wang S."/>
            <person name="Wang H."/>
            <person name="Wang A."/>
            <person name="Jiang F."/>
            <person name="Liu H."/>
            <person name="Zhao H."/>
            <person name="Xu D."/>
            <person name="Zhang Y."/>
        </authorList>
    </citation>
    <scope>NUCLEOTIDE SEQUENCE [LARGE SCALE GENOMIC DNA]</scope>
    <source>
        <strain evidence="2">cv. Yunnan</strain>
        <tissue evidence="1">Leaves</tissue>
    </source>
</reference>
<protein>
    <submittedName>
        <fullName evidence="1">Uncharacterized protein</fullName>
    </submittedName>
</protein>
<name>A0ACB9IFM3_9ASTR</name>
<proteinExistence type="predicted"/>
<organism evidence="1 2">
    <name type="scientific">Smallanthus sonchifolius</name>
    <dbReference type="NCBI Taxonomy" id="185202"/>
    <lineage>
        <taxon>Eukaryota</taxon>
        <taxon>Viridiplantae</taxon>
        <taxon>Streptophyta</taxon>
        <taxon>Embryophyta</taxon>
        <taxon>Tracheophyta</taxon>
        <taxon>Spermatophyta</taxon>
        <taxon>Magnoliopsida</taxon>
        <taxon>eudicotyledons</taxon>
        <taxon>Gunneridae</taxon>
        <taxon>Pentapetalae</taxon>
        <taxon>asterids</taxon>
        <taxon>campanulids</taxon>
        <taxon>Asterales</taxon>
        <taxon>Asteraceae</taxon>
        <taxon>Asteroideae</taxon>
        <taxon>Heliantheae alliance</taxon>
        <taxon>Millerieae</taxon>
        <taxon>Smallanthus</taxon>
    </lineage>
</organism>
<reference evidence="2" key="1">
    <citation type="journal article" date="2022" name="Mol. Ecol. Resour.">
        <title>The genomes of chicory, endive, great burdock and yacon provide insights into Asteraceae palaeo-polyploidization history and plant inulin production.</title>
        <authorList>
            <person name="Fan W."/>
            <person name="Wang S."/>
            <person name="Wang H."/>
            <person name="Wang A."/>
            <person name="Jiang F."/>
            <person name="Liu H."/>
            <person name="Zhao H."/>
            <person name="Xu D."/>
            <person name="Zhang Y."/>
        </authorList>
    </citation>
    <scope>NUCLEOTIDE SEQUENCE [LARGE SCALE GENOMIC DNA]</scope>
    <source>
        <strain evidence="2">cv. Yunnan</strain>
    </source>
</reference>